<evidence type="ECO:0000256" key="1">
    <source>
        <dbReference type="SAM" id="MobiDB-lite"/>
    </source>
</evidence>
<comment type="caution">
    <text evidence="2">The sequence shown here is derived from an EMBL/GenBank/DDBJ whole genome shotgun (WGS) entry which is preliminary data.</text>
</comment>
<proteinExistence type="predicted"/>
<keyword evidence="3" id="KW-1185">Reference proteome</keyword>
<dbReference type="EMBL" id="JAMYWD010000010">
    <property type="protein sequence ID" value="KAJ4958695.1"/>
    <property type="molecule type" value="Genomic_DNA"/>
</dbReference>
<gene>
    <name evidence="2" type="ORF">NE237_025806</name>
</gene>
<dbReference type="Proteomes" id="UP001141806">
    <property type="component" value="Unassembled WGS sequence"/>
</dbReference>
<feature type="compositionally biased region" description="Basic and acidic residues" evidence="1">
    <location>
        <begin position="99"/>
        <end position="127"/>
    </location>
</feature>
<feature type="region of interest" description="Disordered" evidence="1">
    <location>
        <begin position="95"/>
        <end position="127"/>
    </location>
</feature>
<organism evidence="2 3">
    <name type="scientific">Protea cynaroides</name>
    <dbReference type="NCBI Taxonomy" id="273540"/>
    <lineage>
        <taxon>Eukaryota</taxon>
        <taxon>Viridiplantae</taxon>
        <taxon>Streptophyta</taxon>
        <taxon>Embryophyta</taxon>
        <taxon>Tracheophyta</taxon>
        <taxon>Spermatophyta</taxon>
        <taxon>Magnoliopsida</taxon>
        <taxon>Proteales</taxon>
        <taxon>Proteaceae</taxon>
        <taxon>Protea</taxon>
    </lineage>
</organism>
<protein>
    <submittedName>
        <fullName evidence="2">Uncharacterized protein</fullName>
    </submittedName>
</protein>
<evidence type="ECO:0000313" key="2">
    <source>
        <dbReference type="EMBL" id="KAJ4958695.1"/>
    </source>
</evidence>
<evidence type="ECO:0000313" key="3">
    <source>
        <dbReference type="Proteomes" id="UP001141806"/>
    </source>
</evidence>
<dbReference type="AlphaFoldDB" id="A0A9Q0H3Q4"/>
<accession>A0A9Q0H3Q4</accession>
<name>A0A9Q0H3Q4_9MAGN</name>
<sequence>MKLRSPLMLEQSFIFPKLRSPDECQSTASILPVPTLIALDFSVLPLIAPDPSSSVQASPIRTIEKQITTVLDARPRSSPYWRKWNVKDIDNGGKVYTGEAKEESDRRDTKSDTKVAESKRRVAEVEGRATKAKKRAADFEAPLRVTEQKLQEVESDALYNLRYEIAAPTFCKALHLLYDYVLKTAREDFDISGFEFNVDAPTDSDEAEDAPDQQVESITVQQVEEALVEHEEEVVAEESPGVKQLLLKS</sequence>
<reference evidence="2" key="1">
    <citation type="journal article" date="2023" name="Plant J.">
        <title>The genome of the king protea, Protea cynaroides.</title>
        <authorList>
            <person name="Chang J."/>
            <person name="Duong T.A."/>
            <person name="Schoeman C."/>
            <person name="Ma X."/>
            <person name="Roodt D."/>
            <person name="Barker N."/>
            <person name="Li Z."/>
            <person name="Van de Peer Y."/>
            <person name="Mizrachi E."/>
        </authorList>
    </citation>
    <scope>NUCLEOTIDE SEQUENCE</scope>
    <source>
        <tissue evidence="2">Young leaves</tissue>
    </source>
</reference>